<evidence type="ECO:0000313" key="2">
    <source>
        <dbReference type="Proteomes" id="UP000277424"/>
    </source>
</evidence>
<dbReference type="Proteomes" id="UP000277424">
    <property type="component" value="Unassembled WGS sequence"/>
</dbReference>
<sequence length="329" mass="37088">MTSKTDLFPMPPAQHTAEGDIRHVGVELEMGDIDIDSLSRLVADHVGGTVEKRSRYVHTVTGDPAGDWEVELDFAYLKNKTEAPADDLGELAEDILRFGAEQIVPLEIVSPPLPIDRLPEVNELIDRLREAGASGTGGGLSYAFGLHLNPETPATDAATITRHLQAFLCLFDWLKKRAKVDMTRRLTAYIAAYPADYVRLVVDPAYTPGEADLIDDYLAFNPSRNRALDMLPLFAHLDEKRVRAKVADKRVRSRPTYHYRLPNCEIDRPGWGIHEAWADWVMLERVAAEPEKLAALCTLFQTFLDEPFALFNEGWAERVDRWLGEHFPR</sequence>
<gene>
    <name evidence="1" type="ORF">BCL74_1495</name>
</gene>
<dbReference type="AlphaFoldDB" id="A0A420WRM9"/>
<dbReference type="OrthoDB" id="5597599at2"/>
<dbReference type="Pfam" id="PF12224">
    <property type="entry name" value="Amidoligase_2"/>
    <property type="match status" value="1"/>
</dbReference>
<organism evidence="1 2">
    <name type="scientific">Oceanibaculum indicum</name>
    <dbReference type="NCBI Taxonomy" id="526216"/>
    <lineage>
        <taxon>Bacteria</taxon>
        <taxon>Pseudomonadati</taxon>
        <taxon>Pseudomonadota</taxon>
        <taxon>Alphaproteobacteria</taxon>
        <taxon>Rhodospirillales</taxon>
        <taxon>Oceanibaculaceae</taxon>
        <taxon>Oceanibaculum</taxon>
    </lineage>
</organism>
<dbReference type="EMBL" id="RBIG01000001">
    <property type="protein sequence ID" value="RKQ73704.1"/>
    <property type="molecule type" value="Genomic_DNA"/>
</dbReference>
<keyword evidence="1" id="KW-0436">Ligase</keyword>
<proteinExistence type="predicted"/>
<dbReference type="InterPro" id="IPR022025">
    <property type="entry name" value="Amidoligase_2"/>
</dbReference>
<comment type="caution">
    <text evidence="1">The sequence shown here is derived from an EMBL/GenBank/DDBJ whole genome shotgun (WGS) entry which is preliminary data.</text>
</comment>
<protein>
    <submittedName>
        <fullName evidence="1">Putative amidoligase enzyme</fullName>
    </submittedName>
</protein>
<dbReference type="RefSeq" id="WP_121218721.1">
    <property type="nucleotide sequence ID" value="NZ_RBIG01000001.1"/>
</dbReference>
<reference evidence="1 2" key="1">
    <citation type="submission" date="2018-10" db="EMBL/GenBank/DDBJ databases">
        <title>Comparative analysis of microorganisms from saline springs in Andes Mountain Range, Colombia.</title>
        <authorList>
            <person name="Rubin E."/>
        </authorList>
    </citation>
    <scope>NUCLEOTIDE SEQUENCE [LARGE SCALE GENOMIC DNA]</scope>
    <source>
        <strain evidence="1 2">USBA 36</strain>
    </source>
</reference>
<name>A0A420WRM9_9PROT</name>
<dbReference type="GO" id="GO:0016874">
    <property type="term" value="F:ligase activity"/>
    <property type="evidence" value="ECO:0007669"/>
    <property type="project" value="UniProtKB-KW"/>
</dbReference>
<evidence type="ECO:0000313" key="1">
    <source>
        <dbReference type="EMBL" id="RKQ73704.1"/>
    </source>
</evidence>
<accession>A0A420WRM9</accession>